<dbReference type="EMBL" id="NDYQ01000008">
    <property type="protein sequence ID" value="OUT17293.1"/>
    <property type="molecule type" value="Genomic_DNA"/>
</dbReference>
<dbReference type="AlphaFoldDB" id="A0A1Y5ND06"/>
<accession>A0A1Y5ND06</accession>
<dbReference type="Proteomes" id="UP000195893">
    <property type="component" value="Unassembled WGS sequence"/>
</dbReference>
<comment type="caution">
    <text evidence="1">The sequence shown here is derived from an EMBL/GenBank/DDBJ whole genome shotgun (WGS) entry which is preliminary data.</text>
</comment>
<proteinExistence type="predicted"/>
<gene>
    <name evidence="1" type="ORF">B9N60_05870</name>
</gene>
<evidence type="ECO:0000313" key="1">
    <source>
        <dbReference type="EMBL" id="OUT17293.1"/>
    </source>
</evidence>
<sequence>MEYLSKSLWILYYKGEMFEIILENELYNKTIDHVSYDKVWLLLDVKPITYSALAILEIFALLKEILNIYGLGGMERGSFAKLQSDTIR</sequence>
<name>A0A1Y5ND06_9BACT</name>
<dbReference type="RefSeq" id="WP_087581671.1">
    <property type="nucleotide sequence ID" value="NZ_NDYQ01000008.1"/>
</dbReference>
<protein>
    <submittedName>
        <fullName evidence="1">Uncharacterized protein</fullName>
    </submittedName>
</protein>
<reference evidence="1 2" key="1">
    <citation type="submission" date="2017-04" db="EMBL/GenBank/DDBJ databases">
        <title>Complete genome of Campylobacter concisus ATCC 33237T and draft genomes for an additional eight well characterized C. concisus strains.</title>
        <authorList>
            <person name="Cornelius A.J."/>
            <person name="Miller W.G."/>
            <person name="Lastovica A.J."/>
            <person name="On S.L."/>
            <person name="French N.P."/>
            <person name="Vandenberg O."/>
            <person name="Biggs P.J."/>
        </authorList>
    </citation>
    <scope>NUCLEOTIDE SEQUENCE [LARGE SCALE GENOMIC DNA]</scope>
    <source>
        <strain evidence="1 2">Lasto127.99</strain>
    </source>
</reference>
<organism evidence="1 2">
    <name type="scientific">Campylobacter concisus</name>
    <dbReference type="NCBI Taxonomy" id="199"/>
    <lineage>
        <taxon>Bacteria</taxon>
        <taxon>Pseudomonadati</taxon>
        <taxon>Campylobacterota</taxon>
        <taxon>Epsilonproteobacteria</taxon>
        <taxon>Campylobacterales</taxon>
        <taxon>Campylobacteraceae</taxon>
        <taxon>Campylobacter</taxon>
    </lineage>
</organism>
<evidence type="ECO:0000313" key="2">
    <source>
        <dbReference type="Proteomes" id="UP000195893"/>
    </source>
</evidence>